<dbReference type="EMBL" id="KN126048">
    <property type="protein sequence ID" value="KFU86107.1"/>
    <property type="molecule type" value="Genomic_DNA"/>
</dbReference>
<evidence type="ECO:0000256" key="9">
    <source>
        <dbReference type="SAM" id="MobiDB-lite"/>
    </source>
</evidence>
<keyword evidence="7" id="KW-0325">Glycoprotein</keyword>
<dbReference type="InterPro" id="IPR000920">
    <property type="entry name" value="Myelin_P0-rel"/>
</dbReference>
<dbReference type="InterPro" id="IPR013106">
    <property type="entry name" value="Ig_V-set"/>
</dbReference>
<reference evidence="12 13" key="1">
    <citation type="submission" date="2013-08" db="EMBL/GenBank/DDBJ databases">
        <title>Genome evolution of avian class.</title>
        <authorList>
            <person name="Zhang G."/>
            <person name="Li C."/>
        </authorList>
    </citation>
    <scope>NUCLEOTIDE SEQUENCE [LARGE SCALE GENOMIC DNA]</scope>
    <source>
        <strain evidence="12">M959</strain>
    </source>
</reference>
<evidence type="ECO:0000256" key="4">
    <source>
        <dbReference type="ARBA" id="ARBA00022989"/>
    </source>
</evidence>
<evidence type="ECO:0000256" key="10">
    <source>
        <dbReference type="SAM" id="Phobius"/>
    </source>
</evidence>
<keyword evidence="13" id="KW-1185">Reference proteome</keyword>
<accession>A0A093DGC9</accession>
<protein>
    <submittedName>
        <fullName evidence="12">Junctional adhesion molecule-like</fullName>
    </submittedName>
</protein>
<feature type="transmembrane region" description="Helical" evidence="10">
    <location>
        <begin position="83"/>
        <end position="104"/>
    </location>
</feature>
<evidence type="ECO:0000256" key="7">
    <source>
        <dbReference type="ARBA" id="ARBA00023180"/>
    </source>
</evidence>
<proteinExistence type="predicted"/>
<evidence type="ECO:0000256" key="1">
    <source>
        <dbReference type="ARBA" id="ARBA00004479"/>
    </source>
</evidence>
<reference evidence="13" key="2">
    <citation type="journal article" date="2014" name="Science">
        <title>Comparative genomics reveals insights into avian genome evolution and adaptation.</title>
        <authorList>
            <consortium name="Avian Genome Consortium"/>
            <person name="Zhang G."/>
            <person name="Li C."/>
            <person name="Li Q."/>
            <person name="Li B."/>
            <person name="Larkin D.M."/>
            <person name="Lee C."/>
            <person name="Storz J.F."/>
            <person name="Antunes A."/>
            <person name="Greenwold M.J."/>
            <person name="Meredith R.W."/>
            <person name="Odeen A."/>
            <person name="Cui J."/>
            <person name="Zhou Q."/>
            <person name="Xu L."/>
            <person name="Pan H."/>
            <person name="Wang Z."/>
            <person name="Jin L."/>
            <person name="Zhang P."/>
            <person name="Hu H."/>
            <person name="Yang W."/>
            <person name="Hu J."/>
            <person name="Xiao J."/>
            <person name="Yang Z."/>
            <person name="Liu Y."/>
            <person name="Xie Q."/>
            <person name="Yu H."/>
            <person name="Lian J."/>
            <person name="Wen P."/>
            <person name="Zhang F."/>
            <person name="Li H."/>
            <person name="Zeng Y."/>
            <person name="Xiong Z."/>
            <person name="Liu S."/>
            <person name="Zhou L."/>
            <person name="Huang Z."/>
            <person name="An N."/>
            <person name="Wang J."/>
            <person name="Zheng Q."/>
            <person name="Xiong Y."/>
            <person name="Wang G."/>
            <person name="Wang B."/>
            <person name="Wang J."/>
            <person name="Fan Y."/>
            <person name="da Fonseca R.R."/>
            <person name="Alfaro-Nunez A."/>
            <person name="Schubert M."/>
            <person name="Orlando L."/>
            <person name="Mourier T."/>
            <person name="Howard J.T."/>
            <person name="Ganapathy G."/>
            <person name="Pfenning A."/>
            <person name="Whitney O."/>
            <person name="Rivas M.V."/>
            <person name="Hara E."/>
            <person name="Smith J."/>
            <person name="Farre M."/>
            <person name="Narayan J."/>
            <person name="Slavov G."/>
            <person name="Romanov M.N."/>
            <person name="Borges R."/>
            <person name="Machado J.P."/>
            <person name="Khan I."/>
            <person name="Springer M.S."/>
            <person name="Gatesy J."/>
            <person name="Hoffmann F.G."/>
            <person name="Opazo J.C."/>
            <person name="Hastad O."/>
            <person name="Sawyer R.H."/>
            <person name="Kim H."/>
            <person name="Kim K.W."/>
            <person name="Kim H.J."/>
            <person name="Cho S."/>
            <person name="Li N."/>
            <person name="Huang Y."/>
            <person name="Bruford M.W."/>
            <person name="Zhan X."/>
            <person name="Dixon A."/>
            <person name="Bertelsen M.F."/>
            <person name="Derryberry E."/>
            <person name="Warren W."/>
            <person name="Wilson R.K."/>
            <person name="Li S."/>
            <person name="Ray D.A."/>
            <person name="Green R.E."/>
            <person name="O'Brien S.J."/>
            <person name="Griffin D."/>
            <person name="Johnson W.E."/>
            <person name="Haussler D."/>
            <person name="Ryder O.A."/>
            <person name="Willerslev E."/>
            <person name="Graves G.R."/>
            <person name="Alstrom P."/>
            <person name="Fjeldsa J."/>
            <person name="Mindell D.P."/>
            <person name="Edwards S.V."/>
            <person name="Braun E.L."/>
            <person name="Rahbek C."/>
            <person name="Burt D.W."/>
            <person name="Houde P."/>
            <person name="Zhang Y."/>
            <person name="Yang H."/>
            <person name="Wang J."/>
            <person name="Jarvis E.D."/>
            <person name="Gilbert M.T."/>
            <person name="Wang J."/>
        </authorList>
    </citation>
    <scope>NUCLEOTIDE SEQUENCE [LARGE SCALE GENOMIC DNA]</scope>
</reference>
<dbReference type="PANTHER" id="PTHR13869">
    <property type="entry name" value="MYELIN P0 RELATED"/>
    <property type="match status" value="1"/>
</dbReference>
<gene>
    <name evidence="12" type="ORF">M959_01848</name>
</gene>
<evidence type="ECO:0000256" key="8">
    <source>
        <dbReference type="ARBA" id="ARBA00023319"/>
    </source>
</evidence>
<dbReference type="AlphaFoldDB" id="A0A093DGC9"/>
<keyword evidence="6" id="KW-1015">Disulfide bond</keyword>
<evidence type="ECO:0000313" key="12">
    <source>
        <dbReference type="EMBL" id="KFU86107.1"/>
    </source>
</evidence>
<dbReference type="GO" id="GO:0098609">
    <property type="term" value="P:cell-cell adhesion"/>
    <property type="evidence" value="ECO:0007669"/>
    <property type="project" value="TreeGrafter"/>
</dbReference>
<dbReference type="Gene3D" id="2.60.40.10">
    <property type="entry name" value="Immunoglobulins"/>
    <property type="match status" value="1"/>
</dbReference>
<feature type="domain" description="Immunoglobulin V-set" evidence="11">
    <location>
        <begin position="2"/>
        <end position="67"/>
    </location>
</feature>
<evidence type="ECO:0000256" key="3">
    <source>
        <dbReference type="ARBA" id="ARBA00022729"/>
    </source>
</evidence>
<dbReference type="GO" id="GO:0005886">
    <property type="term" value="C:plasma membrane"/>
    <property type="evidence" value="ECO:0007669"/>
    <property type="project" value="TreeGrafter"/>
</dbReference>
<keyword evidence="8" id="KW-0393">Immunoglobulin domain</keyword>
<evidence type="ECO:0000256" key="6">
    <source>
        <dbReference type="ARBA" id="ARBA00023157"/>
    </source>
</evidence>
<evidence type="ECO:0000259" key="11">
    <source>
        <dbReference type="Pfam" id="PF07686"/>
    </source>
</evidence>
<dbReference type="SUPFAM" id="SSF48726">
    <property type="entry name" value="Immunoglobulin"/>
    <property type="match status" value="1"/>
</dbReference>
<dbReference type="InterPro" id="IPR013783">
    <property type="entry name" value="Ig-like_fold"/>
</dbReference>
<name>A0A093DGC9_CHAPE</name>
<dbReference type="Pfam" id="PF07686">
    <property type="entry name" value="V-set"/>
    <property type="match status" value="1"/>
</dbReference>
<evidence type="ECO:0000313" key="13">
    <source>
        <dbReference type="Proteomes" id="UP000031515"/>
    </source>
</evidence>
<feature type="non-terminal residue" evidence="12">
    <location>
        <position position="214"/>
    </location>
</feature>
<dbReference type="InterPro" id="IPR036179">
    <property type="entry name" value="Ig-like_dom_sf"/>
</dbReference>
<dbReference type="PANTHER" id="PTHR13869:SF22">
    <property type="entry name" value="JUNCTIONAL ADHESION MOLECULE-LIKE"/>
    <property type="match status" value="1"/>
</dbReference>
<keyword evidence="4 10" id="KW-1133">Transmembrane helix</keyword>
<sequence length="214" mass="23484">MVFYYYSNRSIPVGRFRGRARWQGDMSRWDGSIQLQHLQGNDSGTYTCEIRLLQHSRIFKNHTVLQVNSAAGAQEAEVPGNTVFWPVTMGCGCVAVVLAFLAGLSLRKRSAANMALERSGSDGSKNKAEEALYASVPVAEVPKAEQDAGKKKRAEETYITMRPSALRETGVYVELSRGAIPAEWMGTGRQGSGQRGEPYSRPEAALPWAPEGEK</sequence>
<evidence type="ECO:0000256" key="2">
    <source>
        <dbReference type="ARBA" id="ARBA00022692"/>
    </source>
</evidence>
<evidence type="ECO:0000256" key="5">
    <source>
        <dbReference type="ARBA" id="ARBA00023136"/>
    </source>
</evidence>
<organism evidence="12 13">
    <name type="scientific">Chaetura pelagica</name>
    <name type="common">Chimney swift</name>
    <name type="synonym">Hirundo pelagica</name>
    <dbReference type="NCBI Taxonomy" id="8897"/>
    <lineage>
        <taxon>Eukaryota</taxon>
        <taxon>Metazoa</taxon>
        <taxon>Chordata</taxon>
        <taxon>Craniata</taxon>
        <taxon>Vertebrata</taxon>
        <taxon>Euteleostomi</taxon>
        <taxon>Archelosauria</taxon>
        <taxon>Archosauria</taxon>
        <taxon>Dinosauria</taxon>
        <taxon>Saurischia</taxon>
        <taxon>Theropoda</taxon>
        <taxon>Coelurosauria</taxon>
        <taxon>Aves</taxon>
        <taxon>Neognathae</taxon>
        <taxon>Neoaves</taxon>
        <taxon>Strisores</taxon>
        <taxon>Apodiformes</taxon>
        <taxon>Apodidae</taxon>
        <taxon>Apodinae</taxon>
        <taxon>Chaetura</taxon>
    </lineage>
</organism>
<keyword evidence="5 10" id="KW-0472">Membrane</keyword>
<comment type="subcellular location">
    <subcellularLocation>
        <location evidence="1">Membrane</location>
        <topology evidence="1">Single-pass type I membrane protein</topology>
    </subcellularLocation>
</comment>
<keyword evidence="2 10" id="KW-0812">Transmembrane</keyword>
<dbReference type="Proteomes" id="UP000031515">
    <property type="component" value="Unassembled WGS sequence"/>
</dbReference>
<keyword evidence="3" id="KW-0732">Signal</keyword>
<feature type="region of interest" description="Disordered" evidence="9">
    <location>
        <begin position="184"/>
        <end position="214"/>
    </location>
</feature>